<reference evidence="3" key="5">
    <citation type="submission" date="2015-06" db="UniProtKB">
        <authorList>
            <consortium name="EnsemblFungi"/>
        </authorList>
    </citation>
    <scope>IDENTIFICATION</scope>
    <source>
        <strain evidence="3">ATCC 64411</strain>
    </source>
</reference>
<reference evidence="3" key="4">
    <citation type="journal article" date="2015" name="G3 (Bethesda)">
        <title>Genome sequences of three phytopathogenic species of the Magnaporthaceae family of fungi.</title>
        <authorList>
            <person name="Okagaki L.H."/>
            <person name="Nunes C.C."/>
            <person name="Sailsbery J."/>
            <person name="Clay B."/>
            <person name="Brown D."/>
            <person name="John T."/>
            <person name="Oh Y."/>
            <person name="Young N."/>
            <person name="Fitzgerald M."/>
            <person name="Haas B.J."/>
            <person name="Zeng Q."/>
            <person name="Young S."/>
            <person name="Adiconis X."/>
            <person name="Fan L."/>
            <person name="Levin J.Z."/>
            <person name="Mitchell T.K."/>
            <person name="Okubara P.A."/>
            <person name="Farman M.L."/>
            <person name="Kohn L.M."/>
            <person name="Birren B."/>
            <person name="Ma L.-J."/>
            <person name="Dean R.A."/>
        </authorList>
    </citation>
    <scope>NUCLEOTIDE SEQUENCE</scope>
    <source>
        <strain evidence="3">ATCC 64411 / 73-15</strain>
    </source>
</reference>
<evidence type="ECO:0000313" key="2">
    <source>
        <dbReference type="EMBL" id="KLU88629.1"/>
    </source>
</evidence>
<reference evidence="2" key="2">
    <citation type="submission" date="2010-05" db="EMBL/GenBank/DDBJ databases">
        <title>The Genome Sequence of Magnaporthe poae strain ATCC 64411.</title>
        <authorList>
            <consortium name="The Broad Institute Genome Sequencing Platform"/>
            <consortium name="Broad Institute Genome Sequencing Center for Infectious Disease"/>
            <person name="Ma L.-J."/>
            <person name="Dead R."/>
            <person name="Young S."/>
            <person name="Zeng Q."/>
            <person name="Koehrsen M."/>
            <person name="Alvarado L."/>
            <person name="Berlin A."/>
            <person name="Chapman S.B."/>
            <person name="Chen Z."/>
            <person name="Freedman E."/>
            <person name="Gellesch M."/>
            <person name="Goldberg J."/>
            <person name="Griggs A."/>
            <person name="Gujja S."/>
            <person name="Heilman E.R."/>
            <person name="Heiman D."/>
            <person name="Hepburn T."/>
            <person name="Howarth C."/>
            <person name="Jen D."/>
            <person name="Larson L."/>
            <person name="Mehta T."/>
            <person name="Neiman D."/>
            <person name="Pearson M."/>
            <person name="Roberts A."/>
            <person name="Saif S."/>
            <person name="Shea T."/>
            <person name="Shenoy N."/>
            <person name="Sisk P."/>
            <person name="Stolte C."/>
            <person name="Sykes S."/>
            <person name="Walk T."/>
            <person name="White J."/>
            <person name="Yandava C."/>
            <person name="Haas B."/>
            <person name="Nusbaum C."/>
            <person name="Birren B."/>
        </authorList>
    </citation>
    <scope>NUCLEOTIDE SEQUENCE</scope>
    <source>
        <strain evidence="2">ATCC 64411</strain>
    </source>
</reference>
<sequence>MSRTQPLSQAGARLLRGRLSVTSFTRPASAAQRTSQYHWTSAARLPYKDDQDRESLKPKAQEYVKGDKGGDDAAAHKDDAAFNPDKTNPETEKDTAGNGSNPLEFSPANKDLSAVKEQEGKTSGQQKQKRSGGSHQQK</sequence>
<dbReference type="EMBL" id="ADBL01001845">
    <property type="status" value="NOT_ANNOTATED_CDS"/>
    <property type="molecule type" value="Genomic_DNA"/>
</dbReference>
<dbReference type="Proteomes" id="UP000011715">
    <property type="component" value="Unassembled WGS sequence"/>
</dbReference>
<name>A0A0C4E552_MAGP6</name>
<evidence type="ECO:0000313" key="4">
    <source>
        <dbReference type="Proteomes" id="UP000011715"/>
    </source>
</evidence>
<reference evidence="2" key="3">
    <citation type="submission" date="2011-03" db="EMBL/GenBank/DDBJ databases">
        <title>Annotation of Magnaporthe poae ATCC 64411.</title>
        <authorList>
            <person name="Ma L.-J."/>
            <person name="Dead R."/>
            <person name="Young S.K."/>
            <person name="Zeng Q."/>
            <person name="Gargeya S."/>
            <person name="Fitzgerald M."/>
            <person name="Haas B."/>
            <person name="Abouelleil A."/>
            <person name="Alvarado L."/>
            <person name="Arachchi H.M."/>
            <person name="Berlin A."/>
            <person name="Brown A."/>
            <person name="Chapman S.B."/>
            <person name="Chen Z."/>
            <person name="Dunbar C."/>
            <person name="Freedman E."/>
            <person name="Gearin G."/>
            <person name="Gellesch M."/>
            <person name="Goldberg J."/>
            <person name="Griggs A."/>
            <person name="Gujja S."/>
            <person name="Heiman D."/>
            <person name="Howarth C."/>
            <person name="Larson L."/>
            <person name="Lui A."/>
            <person name="MacDonald P.J.P."/>
            <person name="Mehta T."/>
            <person name="Montmayeur A."/>
            <person name="Murphy C."/>
            <person name="Neiman D."/>
            <person name="Pearson M."/>
            <person name="Priest M."/>
            <person name="Roberts A."/>
            <person name="Saif S."/>
            <person name="Shea T."/>
            <person name="Shenoy N."/>
            <person name="Sisk P."/>
            <person name="Stolte C."/>
            <person name="Sykes S."/>
            <person name="Yandava C."/>
            <person name="Wortman J."/>
            <person name="Nusbaum C."/>
            <person name="Birren B."/>
        </authorList>
    </citation>
    <scope>NUCLEOTIDE SEQUENCE</scope>
    <source>
        <strain evidence="2">ATCC 64411</strain>
    </source>
</reference>
<dbReference type="PANTHER" id="PTHR42090">
    <property type="match status" value="1"/>
</dbReference>
<evidence type="ECO:0000256" key="1">
    <source>
        <dbReference type="SAM" id="MobiDB-lite"/>
    </source>
</evidence>
<feature type="region of interest" description="Disordered" evidence="1">
    <location>
        <begin position="1"/>
        <end position="138"/>
    </location>
</feature>
<dbReference type="eggNOG" id="ENOG502SZQW">
    <property type="taxonomic scope" value="Eukaryota"/>
</dbReference>
<reference evidence="4" key="1">
    <citation type="submission" date="2010-05" db="EMBL/GenBank/DDBJ databases">
        <title>The genome sequence of Magnaporthe poae strain ATCC 64411.</title>
        <authorList>
            <person name="Ma L.-J."/>
            <person name="Dead R."/>
            <person name="Young S."/>
            <person name="Zeng Q."/>
            <person name="Koehrsen M."/>
            <person name="Alvarado L."/>
            <person name="Berlin A."/>
            <person name="Chapman S.B."/>
            <person name="Chen Z."/>
            <person name="Freedman E."/>
            <person name="Gellesch M."/>
            <person name="Goldberg J."/>
            <person name="Griggs A."/>
            <person name="Gujja S."/>
            <person name="Heilman E.R."/>
            <person name="Heiman D."/>
            <person name="Hepburn T."/>
            <person name="Howarth C."/>
            <person name="Jen D."/>
            <person name="Larson L."/>
            <person name="Mehta T."/>
            <person name="Neiman D."/>
            <person name="Pearson M."/>
            <person name="Roberts A."/>
            <person name="Saif S."/>
            <person name="Shea T."/>
            <person name="Shenoy N."/>
            <person name="Sisk P."/>
            <person name="Stolte C."/>
            <person name="Sykes S."/>
            <person name="Walk T."/>
            <person name="White J."/>
            <person name="Yandava C."/>
            <person name="Haas B."/>
            <person name="Nusbaum C."/>
            <person name="Birren B."/>
        </authorList>
    </citation>
    <scope>NUCLEOTIDE SEQUENCE [LARGE SCALE GENOMIC DNA]</scope>
    <source>
        <strain evidence="4">ATCC 64411 / 73-15</strain>
    </source>
</reference>
<dbReference type="PANTHER" id="PTHR42090:SF1">
    <property type="match status" value="1"/>
</dbReference>
<keyword evidence="4" id="KW-1185">Reference proteome</keyword>
<organism evidence="3 4">
    <name type="scientific">Magnaporthiopsis poae (strain ATCC 64411 / 73-15)</name>
    <name type="common">Kentucky bluegrass fungus</name>
    <name type="synonym">Magnaporthe poae</name>
    <dbReference type="NCBI Taxonomy" id="644358"/>
    <lineage>
        <taxon>Eukaryota</taxon>
        <taxon>Fungi</taxon>
        <taxon>Dikarya</taxon>
        <taxon>Ascomycota</taxon>
        <taxon>Pezizomycotina</taxon>
        <taxon>Sordariomycetes</taxon>
        <taxon>Sordariomycetidae</taxon>
        <taxon>Magnaporthales</taxon>
        <taxon>Magnaporthaceae</taxon>
        <taxon>Magnaporthiopsis</taxon>
    </lineage>
</organism>
<dbReference type="STRING" id="644358.A0A0C4E552"/>
<dbReference type="OMA" id="HWTSAAR"/>
<feature type="compositionally biased region" description="Basic residues" evidence="1">
    <location>
        <begin position="127"/>
        <end position="138"/>
    </location>
</feature>
<feature type="compositionally biased region" description="Basic and acidic residues" evidence="1">
    <location>
        <begin position="46"/>
        <end position="80"/>
    </location>
</feature>
<protein>
    <submittedName>
        <fullName evidence="2 3">Uncharacterized protein</fullName>
    </submittedName>
</protein>
<dbReference type="EnsemblFungi" id="MAPG_07614T0">
    <property type="protein sequence ID" value="MAPG_07614T0"/>
    <property type="gene ID" value="MAPG_07614"/>
</dbReference>
<dbReference type="EMBL" id="GL876971">
    <property type="protein sequence ID" value="KLU88629.1"/>
    <property type="molecule type" value="Genomic_DNA"/>
</dbReference>
<gene>
    <name evidence="2" type="ORF">MAPG_07614</name>
</gene>
<accession>A0A0C4E552</accession>
<dbReference type="AlphaFoldDB" id="A0A0C4E552"/>
<feature type="compositionally biased region" description="Polar residues" evidence="1">
    <location>
        <begin position="20"/>
        <end position="39"/>
    </location>
</feature>
<dbReference type="VEuPathDB" id="FungiDB:MAPG_07614"/>
<evidence type="ECO:0000313" key="3">
    <source>
        <dbReference type="EnsemblFungi" id="MAPG_07614T0"/>
    </source>
</evidence>
<proteinExistence type="predicted"/>